<dbReference type="Pfam" id="PF13683">
    <property type="entry name" value="rve_3"/>
    <property type="match status" value="1"/>
</dbReference>
<dbReference type="SUPFAM" id="SSF46689">
    <property type="entry name" value="Homeodomain-like"/>
    <property type="match status" value="1"/>
</dbReference>
<protein>
    <submittedName>
        <fullName evidence="3">Transposase</fullName>
    </submittedName>
</protein>
<name>A0ABR4YLP1_9MYCO</name>
<evidence type="ECO:0000313" key="4">
    <source>
        <dbReference type="Proteomes" id="UP000031004"/>
    </source>
</evidence>
<feature type="region of interest" description="Disordered" evidence="1">
    <location>
        <begin position="64"/>
        <end position="84"/>
    </location>
</feature>
<dbReference type="InterPro" id="IPR024967">
    <property type="entry name" value="DNA-bd_IS481-type"/>
</dbReference>
<dbReference type="SUPFAM" id="SSF53098">
    <property type="entry name" value="Ribonuclease H-like"/>
    <property type="match status" value="1"/>
</dbReference>
<dbReference type="PANTHER" id="PTHR35004">
    <property type="entry name" value="TRANSPOSASE RV3428C-RELATED"/>
    <property type="match status" value="1"/>
</dbReference>
<gene>
    <name evidence="3" type="ORF">QQ44_28485</name>
</gene>
<accession>A0ABR4YLP1</accession>
<evidence type="ECO:0000256" key="1">
    <source>
        <dbReference type="SAM" id="MobiDB-lite"/>
    </source>
</evidence>
<dbReference type="PANTHER" id="PTHR35004:SF6">
    <property type="entry name" value="TRANSPOSASE"/>
    <property type="match status" value="1"/>
</dbReference>
<dbReference type="InterPro" id="IPR036397">
    <property type="entry name" value="RNaseH_sf"/>
</dbReference>
<dbReference type="EMBL" id="JTLZ01000019">
    <property type="protein sequence ID" value="KHO18814.1"/>
    <property type="molecule type" value="Genomic_DNA"/>
</dbReference>
<dbReference type="InterPro" id="IPR012337">
    <property type="entry name" value="RNaseH-like_sf"/>
</dbReference>
<keyword evidence="4" id="KW-1185">Reference proteome</keyword>
<dbReference type="InterPro" id="IPR036388">
    <property type="entry name" value="WH-like_DNA-bd_sf"/>
</dbReference>
<proteinExistence type="predicted"/>
<dbReference type="NCBIfam" id="NF033577">
    <property type="entry name" value="transpos_IS481"/>
    <property type="match status" value="1"/>
</dbReference>
<dbReference type="InterPro" id="IPR047656">
    <property type="entry name" value="IS481-like_transpos"/>
</dbReference>
<dbReference type="Gene3D" id="3.30.420.10">
    <property type="entry name" value="Ribonuclease H-like superfamily/Ribonuclease H"/>
    <property type="match status" value="1"/>
</dbReference>
<feature type="domain" description="Integrase catalytic" evidence="2">
    <location>
        <begin position="149"/>
        <end position="332"/>
    </location>
</feature>
<dbReference type="Gene3D" id="1.10.10.10">
    <property type="entry name" value="Winged helix-like DNA-binding domain superfamily/Winged helix DNA-binding domain"/>
    <property type="match status" value="1"/>
</dbReference>
<evidence type="ECO:0000259" key="2">
    <source>
        <dbReference type="PROSITE" id="PS50994"/>
    </source>
</evidence>
<dbReference type="Pfam" id="PF13011">
    <property type="entry name" value="LZ_Tnp_IS481"/>
    <property type="match status" value="1"/>
</dbReference>
<dbReference type="InterPro" id="IPR001584">
    <property type="entry name" value="Integrase_cat-core"/>
</dbReference>
<dbReference type="InterPro" id="IPR009057">
    <property type="entry name" value="Homeodomain-like_sf"/>
</dbReference>
<organism evidence="3 4">
    <name type="scientific">Mycolicibacterium setense</name>
    <dbReference type="NCBI Taxonomy" id="431269"/>
    <lineage>
        <taxon>Bacteria</taxon>
        <taxon>Bacillati</taxon>
        <taxon>Actinomycetota</taxon>
        <taxon>Actinomycetes</taxon>
        <taxon>Mycobacteriales</taxon>
        <taxon>Mycobacteriaceae</taxon>
        <taxon>Mycolicibacterium</taxon>
    </lineage>
</organism>
<reference evidence="3 4" key="1">
    <citation type="submission" date="2014-11" db="EMBL/GenBank/DDBJ databases">
        <title>Mycobacterium setense Manresensis Genome.</title>
        <authorList>
            <person name="Rech G."/>
            <person name="Sumoy L."/>
        </authorList>
    </citation>
    <scope>NUCLEOTIDE SEQUENCE [LARGE SCALE GENOMIC DNA]</scope>
    <source>
        <strain evidence="3 4">Manresensis</strain>
    </source>
</reference>
<evidence type="ECO:0000313" key="3">
    <source>
        <dbReference type="EMBL" id="KHO18814.1"/>
    </source>
</evidence>
<dbReference type="PROSITE" id="PS50994">
    <property type="entry name" value="INTEGRASE"/>
    <property type="match status" value="1"/>
</dbReference>
<sequence>MACRRPITNPEVLVSHRNARTTLHGRMLIVQRHQQGWRQAHIAAAMGISRKCVHTWISRYAAEGEPGLRDRSSRPHRSPSRMSARVERQVVAARRRHRRGQDWLGPELGIAARTVGRILRRRGAPYLRDCDPMTGAVIKASKATAVRYERERPGELVHVDVKKLGRIPDGGGWRAHGRSEEVRGRGIGYDYVHSMVDDHSRLAYSEIHADEKGWTCAGFIARAAQYFQSQGISSIERVITDNHLSYRRSAHVAAAIDQLHAKHLFIKPHCPWQNGKVERYNRTLQSEWSYRRVFASNADRARALAPWVEFYNTQRRHSALDGLPPISRLQPT</sequence>
<comment type="caution">
    <text evidence="3">The sequence shown here is derived from an EMBL/GenBank/DDBJ whole genome shotgun (WGS) entry which is preliminary data.</text>
</comment>
<dbReference type="Proteomes" id="UP000031004">
    <property type="component" value="Unassembled WGS sequence"/>
</dbReference>